<evidence type="ECO:0000256" key="5">
    <source>
        <dbReference type="PROSITE-ProRule" id="PRU01201"/>
    </source>
</evidence>
<dbReference type="CTD" id="158326"/>
<dbReference type="Pfam" id="PF16184">
    <property type="entry name" value="Cadherin_3"/>
    <property type="match status" value="9"/>
</dbReference>
<feature type="repeat" description="CSPG" evidence="5">
    <location>
        <begin position="525"/>
        <end position="619"/>
    </location>
</feature>
<dbReference type="Proteomes" id="UP000504639">
    <property type="component" value="Chromosome Z"/>
</dbReference>
<evidence type="ECO:0000256" key="3">
    <source>
        <dbReference type="ARBA" id="ARBA00022737"/>
    </source>
</evidence>
<feature type="repeat" description="CSPG" evidence="5">
    <location>
        <begin position="1029"/>
        <end position="1131"/>
    </location>
</feature>
<dbReference type="PROSITE" id="PS51854">
    <property type="entry name" value="CSPG"/>
    <property type="match status" value="10"/>
</dbReference>
<feature type="repeat" description="CSPG" evidence="5">
    <location>
        <begin position="1398"/>
        <end position="1488"/>
    </location>
</feature>
<evidence type="ECO:0000256" key="4">
    <source>
        <dbReference type="ARBA" id="ARBA00023180"/>
    </source>
</evidence>
<evidence type="ECO:0000256" key="2">
    <source>
        <dbReference type="ARBA" id="ARBA00022729"/>
    </source>
</evidence>
<feature type="domain" description="FRAS1-related extracellular matrix protein N-terminal" evidence="6">
    <location>
        <begin position="31"/>
        <end position="194"/>
    </location>
</feature>
<dbReference type="GeneID" id="116500865"/>
<dbReference type="PANTHER" id="PTHR45739:SF7">
    <property type="entry name" value="FRAS1-RELATED EXTRACELLULAR MATRIX PROTEIN 1"/>
    <property type="match status" value="1"/>
</dbReference>
<evidence type="ECO:0000256" key="1">
    <source>
        <dbReference type="ARBA" id="ARBA00022723"/>
    </source>
</evidence>
<feature type="repeat" description="CSPG" evidence="5">
    <location>
        <begin position="417"/>
        <end position="504"/>
    </location>
</feature>
<accession>A0A6J3EJB7</accession>
<keyword evidence="1" id="KW-0479">Metal-binding</keyword>
<keyword evidence="4" id="KW-0325">Glycoprotein</keyword>
<name>A0A6J3EJB7_AYTFU</name>
<gene>
    <name evidence="8" type="primary">FREM1</name>
</gene>
<feature type="repeat" description="CSPG" evidence="5">
    <location>
        <begin position="300"/>
        <end position="392"/>
    </location>
</feature>
<keyword evidence="2" id="KW-0732">Signal</keyword>
<evidence type="ECO:0000313" key="8">
    <source>
        <dbReference type="RefSeq" id="XP_032062060.1"/>
    </source>
</evidence>
<feature type="repeat" description="CSPG" evidence="5">
    <location>
        <begin position="646"/>
        <end position="758"/>
    </location>
</feature>
<dbReference type="PANTHER" id="PTHR45739">
    <property type="entry name" value="MATRIX PROTEIN, PUTATIVE-RELATED"/>
    <property type="match status" value="1"/>
</dbReference>
<proteinExistence type="predicted"/>
<feature type="repeat" description="CSPG" evidence="5">
    <location>
        <begin position="780"/>
        <end position="871"/>
    </location>
</feature>
<dbReference type="InterPro" id="IPR051561">
    <property type="entry name" value="FRAS1_ECM"/>
</dbReference>
<reference evidence="8" key="1">
    <citation type="submission" date="2025-08" db="UniProtKB">
        <authorList>
            <consortium name="RefSeq"/>
        </authorList>
    </citation>
    <scope>IDENTIFICATION</scope>
    <source>
        <tissue evidence="8">Lung</tissue>
    </source>
</reference>
<dbReference type="InterPro" id="IPR045658">
    <property type="entry name" value="FRAS1-rel_N"/>
</dbReference>
<keyword evidence="3" id="KW-0677">Repeat</keyword>
<protein>
    <submittedName>
        <fullName evidence="8">FRAS1-related extracellular matrix protein 1 isoform X6</fullName>
    </submittedName>
</protein>
<feature type="repeat" description="CSPG" evidence="5">
    <location>
        <begin position="1280"/>
        <end position="1377"/>
    </location>
</feature>
<evidence type="ECO:0000313" key="7">
    <source>
        <dbReference type="Proteomes" id="UP000504639"/>
    </source>
</evidence>
<evidence type="ECO:0000259" key="6">
    <source>
        <dbReference type="Pfam" id="PF19309"/>
    </source>
</evidence>
<dbReference type="RefSeq" id="XP_032062060.1">
    <property type="nucleotide sequence ID" value="XM_032206169.1"/>
</dbReference>
<organism evidence="7 8">
    <name type="scientific">Aythya fuligula</name>
    <name type="common">Tufted duck</name>
    <name type="synonym">Anas fuligula</name>
    <dbReference type="NCBI Taxonomy" id="219594"/>
    <lineage>
        <taxon>Eukaryota</taxon>
        <taxon>Metazoa</taxon>
        <taxon>Chordata</taxon>
        <taxon>Craniata</taxon>
        <taxon>Vertebrata</taxon>
        <taxon>Euteleostomi</taxon>
        <taxon>Archelosauria</taxon>
        <taxon>Archosauria</taxon>
        <taxon>Dinosauria</taxon>
        <taxon>Saurischia</taxon>
        <taxon>Theropoda</taxon>
        <taxon>Coelurosauria</taxon>
        <taxon>Aves</taxon>
        <taxon>Neognathae</taxon>
        <taxon>Galloanserae</taxon>
        <taxon>Anseriformes</taxon>
        <taxon>Anatidae</taxon>
        <taxon>Aythyinae</taxon>
        <taxon>Aythya</taxon>
    </lineage>
</organism>
<feature type="repeat" description="CSPG" evidence="5">
    <location>
        <begin position="891"/>
        <end position="986"/>
    </location>
</feature>
<dbReference type="InterPro" id="IPR039005">
    <property type="entry name" value="CSPG_rpt"/>
</dbReference>
<dbReference type="GO" id="GO:0009653">
    <property type="term" value="P:anatomical structure morphogenesis"/>
    <property type="evidence" value="ECO:0007669"/>
    <property type="project" value="TreeGrafter"/>
</dbReference>
<keyword evidence="7" id="KW-1185">Reference proteome</keyword>
<dbReference type="Pfam" id="PF19309">
    <property type="entry name" value="Frem_N"/>
    <property type="match status" value="1"/>
</dbReference>
<feature type="repeat" description="CSPG" evidence="5">
    <location>
        <begin position="1152"/>
        <end position="1259"/>
    </location>
</feature>
<sequence>MYPHNMKPFEKTWLLPLLSVLLRVVCSSFISVNLGMKVMKGQSVFLSEDDLKFSIPKEKDLCKVEVVINEPITQRVGKLTPQVFDCHFLPNEVKYTHNGCPILDEDTVMLRLYRFTETETFVETFTLHVQLLEPDCNIIKMRSQALEVPEYYGLSRAIDKNVLTFDYDRKINLECTISIASSETHLPAHGQLIVGDVQQEQLRGDQPQSFFSGPKHSPGQQCRNGSCTLGVGVIYNTKMSCEEFLRMGIRYQHLDPSSPDTDYIPVRLDLTDSRSKTLHKTEYAWLRVQIKGAIPNQIPKPALGAKFFLEVDQFILTSITTTTVDAEDSETPKSLLVFNITKPPLQGFITHLSDHTKPVGSFTWKDLSEMLIAYQPPNNSHTERRSYELEVEVHDFYFERSLPITVHLSIRTADTNAPRVSWNTGLNLLEGQSRPITWQHFQIVDNDDIQNVRLVTVDGLQHGRLTVRGGKGFMFTVSDIQAGVVYYHHDDSDSTKDFVVFRIFDGSHSIRHKFPINILPKDDSPPFLISNVIIEVHEGQMILIQGSMLQASDMDSSDDYIVFNITKLPQAGEIMKKPGPNLIGYPVSSFLQRDLFNGIIYYHHLGGEVFEDSLEFVLCDSHDPPNLSEPQVMMVQIIPVDDQLPREAPGVTRHLVVKETEIAHLTKKHLHFIDVEEQDRELTYTITTSPFFSCMHGHSDAGKLFMVDTIPKLVKDPAALALRSFTQHAVNYMKVAYMPPLQDIGPEPQQVKFVFSVSNQHGGTLYGICFNITILPVDNQAPEVFTSHLTVEEGGLSLVTEGHILISDVDTKQEHLFLLLQRQPQHGVVELDSVPMSEGDRFSCGELRTRAVRYWHDGSETFTDEILFAATDSIHSVEFILHVKVLPVNDEPPILQTGLIPVVHCQEGEEVVLSSKYIYATDADSDDMRLMFMLVRQPYHGVVRKAGIAVERFSQADVISGLVTYKHTGGEIGLTPSFEILTFIISDGEAGPDVKDCCYDRPLPPPVPLHDPFPVYDLNITILPVDNQPPSIATGARFVVEEGSSAALTINHLFATDPDTTADDLEFVLVSPPQFGYIENILPSPGFEKSNIGISIASFQLKHLKAQNINYVQARHMRMEPTTDHFVLYVTDGLHRSAETPFFVLISPTNDEVPEFIARNITVQEGEMKELDLSVINAVDLDVPQDHLVFGVVQKPLHGFLINGVHGHDTLHYKELIHHHRHGLLVHEFSMDLLKSGMKLMYMHDNSENLTDSFKIQLSDGKHKVLRTIFVKVIPVNDEKPVLSKKDDIEVNMGETRIISSAVLSAEDKDTPRDRIYYLFERLPENGQLQLKVGKDWVTLQTRMKCTQEELDMNLVRYVHTGTLGSKNQDWFTFYLWDGYNRSPAIDFYINIKDMEKGDIAVFIKPLKVPKGDRGYITTNVLLALDGTDKPEELLYVITSPPQYGQIEYVSHPGIPITSFSQMDVARQIVCYVHNTKAAVPEDTLSRW</sequence>
<dbReference type="GO" id="GO:0046872">
    <property type="term" value="F:metal ion binding"/>
    <property type="evidence" value="ECO:0007669"/>
    <property type="project" value="UniProtKB-KW"/>
</dbReference>